<feature type="region of interest" description="Disordered" evidence="8">
    <location>
        <begin position="745"/>
        <end position="770"/>
    </location>
</feature>
<keyword evidence="5" id="KW-0862">Zinc</keyword>
<sequence>MDPIEPPRRPSREGRPFLIDLNEVPSPPSIEPSPSPVALDALTVVRRSLPPVPFPPGRPADHPGQPGFGLPLPCGSCGQPETRGYTLVCDGCEQGFHVLCVIGGGGCGARPTEDWLCGPCLRSGERNKRWPLGAHRAKGGVRLLDMNALPAEADGEGDGFDGQTSGENSFHDGSHMPQSNLVNQWNEFDLEKDSSTIDTVKDSQDIQQHQMTVTRNPEPAVFGQSLQDKLTVNSSIPEVPSHMQADIFLQKLRKSMSEGQDGKRFESTSEVARYLGISLDLVSSDIKDRNDDIASSHKALPARRRKKELARLSRRNSVTGNSGSVGSGCSRDISSCPEVMELSHEVWSDTAVVNDGSMANMDFPVQYEDFLLVSLGKVVPGDAYHDAAQIWPIGYRSSWHDRITGSFFECEVTDGGHCGPVFKVKRRPCSTLTLPVGATFISYSNLEENGDTKVETDGFVTQMDCGEDDEISMMLLDPSSSEHNILSCFGNCLPETSHEYNLGTEYGLLRESNGSSERSGSYFDRNMSLSDDIGEFCVEGRSSLHDMSVVEGAHCLGSLARFCYFSGPFNTLRTVRSANELETCCEALGKWLDQDRFGLDVDFVQELIEHLPGVLACSRYVSLNDRKHHSISQTVGSGILLAKRNNGSYGKEGERICASLGLQRSSIKQEYTQFNDRFPPPGRRLSSRIPKELIGDFLEVWEFLWRFHDVLGLKEPLSFEELEDELIEPWSNGATSLHKLEKEIQEGSYSTAQRTESTVGRNRSSTGESDLLAAEGENPLIFIPMETICLKEAAQARAASRTYKRCTGTALTKIHTSLLNALVGELQCKAAAVADPTFDSGDIKSRRGKRKDMDNTLPLKKSKIDMLPVNELTWPELARRYILAFSAMDGSLDFSEISMRDGAKVFRCLQGDGGVLCGSLAGVASMEADALNLSMFTECRTNLFDSQLLAEAESKIFPGSVNCETEVKAVDCKLYDTSGCSETSTTNGGDIPEWAQLLEPVRKLPTNVGTRIRKCIYDALDKNPPEWAGDVLKHSISKEVYKGNAAGPTKVNALFLYS</sequence>
<feature type="compositionally biased region" description="Low complexity" evidence="8">
    <location>
        <begin position="316"/>
        <end position="328"/>
    </location>
</feature>
<dbReference type="GO" id="GO:0016740">
    <property type="term" value="F:transferase activity"/>
    <property type="evidence" value="ECO:0007669"/>
    <property type="project" value="UniProtKB-KW"/>
</dbReference>
<feature type="domain" description="DDT" evidence="10">
    <location>
        <begin position="691"/>
        <end position="754"/>
    </location>
</feature>
<evidence type="ECO:0000313" key="12">
    <source>
        <dbReference type="Proteomes" id="UP001180020"/>
    </source>
</evidence>
<dbReference type="PROSITE" id="PS51543">
    <property type="entry name" value="FYRC"/>
    <property type="match status" value="1"/>
</dbReference>
<accession>A0AAV9CUY0</accession>
<dbReference type="PANTHER" id="PTHR47162:SF10">
    <property type="entry name" value="METHYL-CPG-BINDING DOMAIN-CONTAINING PROTEIN 9 ISOFORM X1"/>
    <property type="match status" value="1"/>
</dbReference>
<evidence type="ECO:0000259" key="10">
    <source>
        <dbReference type="PROSITE" id="PS50827"/>
    </source>
</evidence>
<evidence type="ECO:0000256" key="4">
    <source>
        <dbReference type="ARBA" id="ARBA00022771"/>
    </source>
</evidence>
<dbReference type="Gene3D" id="3.30.160.360">
    <property type="match status" value="1"/>
</dbReference>
<keyword evidence="3" id="KW-0479">Metal-binding</keyword>
<dbReference type="SUPFAM" id="SSF57903">
    <property type="entry name" value="FYVE/PHD zinc finger"/>
    <property type="match status" value="1"/>
</dbReference>
<feature type="region of interest" description="Disordered" evidence="8">
    <location>
        <begin position="1"/>
        <end position="35"/>
    </location>
</feature>
<dbReference type="InterPro" id="IPR013083">
    <property type="entry name" value="Znf_RING/FYVE/PHD"/>
</dbReference>
<protein>
    <submittedName>
        <fullName evidence="11">Methyl-CpG-binding domain-containing protein 9</fullName>
    </submittedName>
</protein>
<dbReference type="Pfam" id="PF02791">
    <property type="entry name" value="DDT"/>
    <property type="match status" value="1"/>
</dbReference>
<dbReference type="InterPro" id="IPR003888">
    <property type="entry name" value="FYrich_N"/>
</dbReference>
<evidence type="ECO:0000256" key="2">
    <source>
        <dbReference type="ARBA" id="ARBA00022679"/>
    </source>
</evidence>
<evidence type="ECO:0000313" key="11">
    <source>
        <dbReference type="EMBL" id="KAK1292586.1"/>
    </source>
</evidence>
<evidence type="ECO:0000256" key="3">
    <source>
        <dbReference type="ARBA" id="ARBA00022723"/>
    </source>
</evidence>
<proteinExistence type="predicted"/>
<dbReference type="PANTHER" id="PTHR47162">
    <property type="entry name" value="OS02G0192300 PROTEIN"/>
    <property type="match status" value="1"/>
</dbReference>
<keyword evidence="12" id="KW-1185">Reference proteome</keyword>
<dbReference type="Pfam" id="PF00628">
    <property type="entry name" value="PHD"/>
    <property type="match status" value="1"/>
</dbReference>
<evidence type="ECO:0000256" key="8">
    <source>
        <dbReference type="SAM" id="MobiDB-lite"/>
    </source>
</evidence>
<dbReference type="GO" id="GO:0005634">
    <property type="term" value="C:nucleus"/>
    <property type="evidence" value="ECO:0007669"/>
    <property type="project" value="UniProtKB-SubCell"/>
</dbReference>
<evidence type="ECO:0000256" key="1">
    <source>
        <dbReference type="ARBA" id="ARBA00004123"/>
    </source>
</evidence>
<dbReference type="InterPro" id="IPR003889">
    <property type="entry name" value="FYrich_C"/>
</dbReference>
<feature type="compositionally biased region" description="Basic residues" evidence="8">
    <location>
        <begin position="300"/>
        <end position="314"/>
    </location>
</feature>
<comment type="subcellular location">
    <subcellularLocation>
        <location evidence="1">Nucleus</location>
    </subcellularLocation>
</comment>
<dbReference type="AlphaFoldDB" id="A0AAV9CUY0"/>
<evidence type="ECO:0000256" key="5">
    <source>
        <dbReference type="ARBA" id="ARBA00022833"/>
    </source>
</evidence>
<dbReference type="PROSITE" id="PS51542">
    <property type="entry name" value="FYRN"/>
    <property type="match status" value="1"/>
</dbReference>
<keyword evidence="6" id="KW-0539">Nucleus</keyword>
<dbReference type="Proteomes" id="UP001180020">
    <property type="component" value="Unassembled WGS sequence"/>
</dbReference>
<feature type="domain" description="PHD-type" evidence="9">
    <location>
        <begin position="71"/>
        <end position="123"/>
    </location>
</feature>
<comment type="caution">
    <text evidence="11">The sequence shown here is derived from an EMBL/GenBank/DDBJ whole genome shotgun (WGS) entry which is preliminary data.</text>
</comment>
<dbReference type="GO" id="GO:0008270">
    <property type="term" value="F:zinc ion binding"/>
    <property type="evidence" value="ECO:0007669"/>
    <property type="project" value="UniProtKB-KW"/>
</dbReference>
<dbReference type="Gene3D" id="3.30.40.10">
    <property type="entry name" value="Zinc/RING finger domain, C3HC4 (zinc finger)"/>
    <property type="match status" value="1"/>
</dbReference>
<dbReference type="InterPro" id="IPR019787">
    <property type="entry name" value="Znf_PHD-finger"/>
</dbReference>
<dbReference type="InterPro" id="IPR001965">
    <property type="entry name" value="Znf_PHD"/>
</dbReference>
<evidence type="ECO:0000259" key="9">
    <source>
        <dbReference type="PROSITE" id="PS50016"/>
    </source>
</evidence>
<feature type="compositionally biased region" description="Basic and acidic residues" evidence="8">
    <location>
        <begin position="1"/>
        <end position="15"/>
    </location>
</feature>
<organism evidence="11 12">
    <name type="scientific">Acorus calamus</name>
    <name type="common">Sweet flag</name>
    <dbReference type="NCBI Taxonomy" id="4465"/>
    <lineage>
        <taxon>Eukaryota</taxon>
        <taxon>Viridiplantae</taxon>
        <taxon>Streptophyta</taxon>
        <taxon>Embryophyta</taxon>
        <taxon>Tracheophyta</taxon>
        <taxon>Spermatophyta</taxon>
        <taxon>Magnoliopsida</taxon>
        <taxon>Liliopsida</taxon>
        <taxon>Acoraceae</taxon>
        <taxon>Acorus</taxon>
    </lineage>
</organism>
<dbReference type="InterPro" id="IPR011011">
    <property type="entry name" value="Znf_FYVE_PHD"/>
</dbReference>
<keyword evidence="4 7" id="KW-0863">Zinc-finger</keyword>
<feature type="region of interest" description="Disordered" evidence="8">
    <location>
        <begin position="154"/>
        <end position="178"/>
    </location>
</feature>
<evidence type="ECO:0000256" key="7">
    <source>
        <dbReference type="PROSITE-ProRule" id="PRU00146"/>
    </source>
</evidence>
<dbReference type="EMBL" id="JAUJYO010000017">
    <property type="protein sequence ID" value="KAK1292586.1"/>
    <property type="molecule type" value="Genomic_DNA"/>
</dbReference>
<dbReference type="PROSITE" id="PS50827">
    <property type="entry name" value="DDT"/>
    <property type="match status" value="1"/>
</dbReference>
<dbReference type="PROSITE" id="PS01359">
    <property type="entry name" value="ZF_PHD_1"/>
    <property type="match status" value="1"/>
</dbReference>
<reference evidence="11" key="1">
    <citation type="journal article" date="2023" name="Nat. Commun.">
        <title>Diploid and tetraploid genomes of Acorus and the evolution of monocots.</title>
        <authorList>
            <person name="Ma L."/>
            <person name="Liu K.W."/>
            <person name="Li Z."/>
            <person name="Hsiao Y.Y."/>
            <person name="Qi Y."/>
            <person name="Fu T."/>
            <person name="Tang G.D."/>
            <person name="Zhang D."/>
            <person name="Sun W.H."/>
            <person name="Liu D.K."/>
            <person name="Li Y."/>
            <person name="Chen G.Z."/>
            <person name="Liu X.D."/>
            <person name="Liao X.Y."/>
            <person name="Jiang Y.T."/>
            <person name="Yu X."/>
            <person name="Hao Y."/>
            <person name="Huang J."/>
            <person name="Zhao X.W."/>
            <person name="Ke S."/>
            <person name="Chen Y.Y."/>
            <person name="Wu W.L."/>
            <person name="Hsu J.L."/>
            <person name="Lin Y.F."/>
            <person name="Huang M.D."/>
            <person name="Li C.Y."/>
            <person name="Huang L."/>
            <person name="Wang Z.W."/>
            <person name="Zhao X."/>
            <person name="Zhong W.Y."/>
            <person name="Peng D.H."/>
            <person name="Ahmad S."/>
            <person name="Lan S."/>
            <person name="Zhang J.S."/>
            <person name="Tsai W.C."/>
            <person name="Van de Peer Y."/>
            <person name="Liu Z.J."/>
        </authorList>
    </citation>
    <scope>NUCLEOTIDE SEQUENCE</scope>
    <source>
        <strain evidence="11">CP</strain>
    </source>
</reference>
<name>A0AAV9CUY0_ACOCL</name>
<dbReference type="SMART" id="SM00249">
    <property type="entry name" value="PHD"/>
    <property type="match status" value="1"/>
</dbReference>
<dbReference type="InterPro" id="IPR018501">
    <property type="entry name" value="DDT_dom"/>
</dbReference>
<feature type="region of interest" description="Disordered" evidence="8">
    <location>
        <begin position="297"/>
        <end position="330"/>
    </location>
</feature>
<feature type="compositionally biased region" description="Polar residues" evidence="8">
    <location>
        <begin position="747"/>
        <end position="768"/>
    </location>
</feature>
<dbReference type="GO" id="GO:0140993">
    <property type="term" value="F:histone modifying activity"/>
    <property type="evidence" value="ECO:0007669"/>
    <property type="project" value="UniProtKB-ARBA"/>
</dbReference>
<feature type="compositionally biased region" description="Pro residues" evidence="8">
    <location>
        <begin position="25"/>
        <end position="35"/>
    </location>
</feature>
<dbReference type="PROSITE" id="PS50016">
    <property type="entry name" value="ZF_PHD_2"/>
    <property type="match status" value="1"/>
</dbReference>
<keyword evidence="2" id="KW-0808">Transferase</keyword>
<dbReference type="InterPro" id="IPR019786">
    <property type="entry name" value="Zinc_finger_PHD-type_CS"/>
</dbReference>
<reference evidence="11" key="2">
    <citation type="submission" date="2023-06" db="EMBL/GenBank/DDBJ databases">
        <authorList>
            <person name="Ma L."/>
            <person name="Liu K.-W."/>
            <person name="Li Z."/>
            <person name="Hsiao Y.-Y."/>
            <person name="Qi Y."/>
            <person name="Fu T."/>
            <person name="Tang G."/>
            <person name="Zhang D."/>
            <person name="Sun W.-H."/>
            <person name="Liu D.-K."/>
            <person name="Li Y."/>
            <person name="Chen G.-Z."/>
            <person name="Liu X.-D."/>
            <person name="Liao X.-Y."/>
            <person name="Jiang Y.-T."/>
            <person name="Yu X."/>
            <person name="Hao Y."/>
            <person name="Huang J."/>
            <person name="Zhao X.-W."/>
            <person name="Ke S."/>
            <person name="Chen Y.-Y."/>
            <person name="Wu W.-L."/>
            <person name="Hsu J.-L."/>
            <person name="Lin Y.-F."/>
            <person name="Huang M.-D."/>
            <person name="Li C.-Y."/>
            <person name="Huang L."/>
            <person name="Wang Z.-W."/>
            <person name="Zhao X."/>
            <person name="Zhong W.-Y."/>
            <person name="Peng D.-H."/>
            <person name="Ahmad S."/>
            <person name="Lan S."/>
            <person name="Zhang J.-S."/>
            <person name="Tsai W.-C."/>
            <person name="Van De Peer Y."/>
            <person name="Liu Z.-J."/>
        </authorList>
    </citation>
    <scope>NUCLEOTIDE SEQUENCE</scope>
    <source>
        <strain evidence="11">CP</strain>
        <tissue evidence="11">Leaves</tissue>
    </source>
</reference>
<gene>
    <name evidence="11" type="primary">MBD9</name>
    <name evidence="11" type="ORF">QJS10_CPB17g00525</name>
</gene>
<evidence type="ECO:0000256" key="6">
    <source>
        <dbReference type="ARBA" id="ARBA00023242"/>
    </source>
</evidence>